<protein>
    <submittedName>
        <fullName evidence="2">Uncharacterized protein</fullName>
    </submittedName>
</protein>
<accession>A0A7R9QDL8</accession>
<dbReference type="Proteomes" id="UP000728032">
    <property type="component" value="Unassembled WGS sequence"/>
</dbReference>
<proteinExistence type="predicted"/>
<organism evidence="2">
    <name type="scientific">Oppiella nova</name>
    <dbReference type="NCBI Taxonomy" id="334625"/>
    <lineage>
        <taxon>Eukaryota</taxon>
        <taxon>Metazoa</taxon>
        <taxon>Ecdysozoa</taxon>
        <taxon>Arthropoda</taxon>
        <taxon>Chelicerata</taxon>
        <taxon>Arachnida</taxon>
        <taxon>Acari</taxon>
        <taxon>Acariformes</taxon>
        <taxon>Sarcoptiformes</taxon>
        <taxon>Oribatida</taxon>
        <taxon>Brachypylina</taxon>
        <taxon>Oppioidea</taxon>
        <taxon>Oppiidae</taxon>
        <taxon>Oppiella</taxon>
    </lineage>
</organism>
<feature type="transmembrane region" description="Helical" evidence="1">
    <location>
        <begin position="42"/>
        <end position="62"/>
    </location>
</feature>
<keyword evidence="3" id="KW-1185">Reference proteome</keyword>
<reference evidence="2" key="1">
    <citation type="submission" date="2020-11" db="EMBL/GenBank/DDBJ databases">
        <authorList>
            <person name="Tran Van P."/>
        </authorList>
    </citation>
    <scope>NUCLEOTIDE SEQUENCE</scope>
</reference>
<sequence>MAFILQSSSTSSSSSSSSGKLWATDPSSSSSSTSVVSQLALLWWLLWLLSAMSSMCLCAMSWRESLTNFIGSLIVTSFDGEISLTFLDLTVTFAPDGSVGLLFLIGSPEYFKPISRLLFEANRNRRVVVRILSAVCDRLPAPTISALNGPKVVFLSKTSDVNGVNVSTSSGKCKSSAVSDIHSEGEPVWR</sequence>
<evidence type="ECO:0000256" key="1">
    <source>
        <dbReference type="SAM" id="Phobius"/>
    </source>
</evidence>
<evidence type="ECO:0000313" key="2">
    <source>
        <dbReference type="EMBL" id="CAD7640308.1"/>
    </source>
</evidence>
<keyword evidence="1" id="KW-1133">Transmembrane helix</keyword>
<dbReference type="AlphaFoldDB" id="A0A7R9QDL8"/>
<evidence type="ECO:0000313" key="3">
    <source>
        <dbReference type="Proteomes" id="UP000728032"/>
    </source>
</evidence>
<name>A0A7R9QDL8_9ACAR</name>
<keyword evidence="1" id="KW-0812">Transmembrane</keyword>
<dbReference type="EMBL" id="CAJPVJ010000583">
    <property type="protein sequence ID" value="CAG2162901.1"/>
    <property type="molecule type" value="Genomic_DNA"/>
</dbReference>
<keyword evidence="1" id="KW-0472">Membrane</keyword>
<dbReference type="EMBL" id="OC915408">
    <property type="protein sequence ID" value="CAD7640308.1"/>
    <property type="molecule type" value="Genomic_DNA"/>
</dbReference>
<gene>
    <name evidence="2" type="ORF">ONB1V03_LOCUS2488</name>
</gene>